<organism evidence="4 5">
    <name type="scientific">Pristionchus mayeri</name>
    <dbReference type="NCBI Taxonomy" id="1317129"/>
    <lineage>
        <taxon>Eukaryota</taxon>
        <taxon>Metazoa</taxon>
        <taxon>Ecdysozoa</taxon>
        <taxon>Nematoda</taxon>
        <taxon>Chromadorea</taxon>
        <taxon>Rhabditida</taxon>
        <taxon>Rhabditina</taxon>
        <taxon>Diplogasteromorpha</taxon>
        <taxon>Diplogasteroidea</taxon>
        <taxon>Neodiplogasteridae</taxon>
        <taxon>Pristionchus</taxon>
    </lineage>
</organism>
<proteinExistence type="inferred from homology"/>
<feature type="non-terminal residue" evidence="4">
    <location>
        <position position="142"/>
    </location>
</feature>
<dbReference type="InterPro" id="IPR016024">
    <property type="entry name" value="ARM-type_fold"/>
</dbReference>
<accession>A0AAN5CD18</accession>
<evidence type="ECO:0000256" key="1">
    <source>
        <dbReference type="ARBA" id="ARBA00010394"/>
    </source>
</evidence>
<dbReference type="Pfam" id="PF00514">
    <property type="entry name" value="Arm"/>
    <property type="match status" value="1"/>
</dbReference>
<keyword evidence="3" id="KW-0653">Protein transport</keyword>
<dbReference type="GO" id="GO:0015031">
    <property type="term" value="P:protein transport"/>
    <property type="evidence" value="ECO:0007669"/>
    <property type="project" value="UniProtKB-KW"/>
</dbReference>
<reference evidence="5" key="1">
    <citation type="submission" date="2022-10" db="EMBL/GenBank/DDBJ databases">
        <title>Genome assembly of Pristionchus species.</title>
        <authorList>
            <person name="Yoshida K."/>
            <person name="Sommer R.J."/>
        </authorList>
    </citation>
    <scope>NUCLEOTIDE SEQUENCE [LARGE SCALE GENOMIC DNA]</scope>
    <source>
        <strain evidence="5">RS5460</strain>
    </source>
</reference>
<protein>
    <submittedName>
        <fullName evidence="4">Uncharacterized protein</fullName>
    </submittedName>
</protein>
<evidence type="ECO:0000313" key="5">
    <source>
        <dbReference type="Proteomes" id="UP001328107"/>
    </source>
</evidence>
<dbReference type="SUPFAM" id="SSF48371">
    <property type="entry name" value="ARM repeat"/>
    <property type="match status" value="1"/>
</dbReference>
<evidence type="ECO:0000256" key="3">
    <source>
        <dbReference type="ARBA" id="ARBA00022927"/>
    </source>
</evidence>
<dbReference type="InterPro" id="IPR000225">
    <property type="entry name" value="Armadillo"/>
</dbReference>
<dbReference type="Gene3D" id="1.25.10.10">
    <property type="entry name" value="Leucine-rich Repeat Variant"/>
    <property type="match status" value="1"/>
</dbReference>
<comment type="caution">
    <text evidence="4">The sequence shown here is derived from an EMBL/GenBank/DDBJ whole genome shotgun (WGS) entry which is preliminary data.</text>
</comment>
<evidence type="ECO:0000256" key="2">
    <source>
        <dbReference type="ARBA" id="ARBA00022448"/>
    </source>
</evidence>
<dbReference type="EMBL" id="BTRK01000003">
    <property type="protein sequence ID" value="GMR40340.1"/>
    <property type="molecule type" value="Genomic_DNA"/>
</dbReference>
<keyword evidence="5" id="KW-1185">Reference proteome</keyword>
<name>A0AAN5CD18_9BILA</name>
<keyword evidence="2" id="KW-0813">Transport</keyword>
<dbReference type="SMART" id="SM00185">
    <property type="entry name" value="ARM"/>
    <property type="match status" value="1"/>
</dbReference>
<sequence length="142" mass="15938">MEKKANNPSVIKLCCWMIRNVMAGTEDQRQEVINNGLLTKIVKVMQTGDSDCQEQCCRALYILVEWGAKAQILLLSDEDPMPALSVVLTHTNHEIIYRALGVIYKLLSTVNGNQLDTLKEEAEKSGVVGHLKKLREITNEKV</sequence>
<gene>
    <name evidence="4" type="ORF">PMAYCL1PPCAC_10535</name>
</gene>
<evidence type="ECO:0000313" key="4">
    <source>
        <dbReference type="EMBL" id="GMR40340.1"/>
    </source>
</evidence>
<dbReference type="Proteomes" id="UP001328107">
    <property type="component" value="Unassembled WGS sequence"/>
</dbReference>
<dbReference type="AlphaFoldDB" id="A0AAN5CD18"/>
<dbReference type="InterPro" id="IPR011989">
    <property type="entry name" value="ARM-like"/>
</dbReference>
<dbReference type="PANTHER" id="PTHR23316">
    <property type="entry name" value="IMPORTIN ALPHA"/>
    <property type="match status" value="1"/>
</dbReference>
<comment type="similarity">
    <text evidence="1">Belongs to the importin alpha family.</text>
</comment>